<evidence type="ECO:0000259" key="1">
    <source>
        <dbReference type="PROSITE" id="PS51664"/>
    </source>
</evidence>
<proteinExistence type="predicted"/>
<organism evidence="2 3">
    <name type="scientific">Microbispora hainanensis</name>
    <dbReference type="NCBI Taxonomy" id="568844"/>
    <lineage>
        <taxon>Bacteria</taxon>
        <taxon>Bacillati</taxon>
        <taxon>Actinomycetota</taxon>
        <taxon>Actinomycetes</taxon>
        <taxon>Streptosporangiales</taxon>
        <taxon>Streptosporangiaceae</taxon>
        <taxon>Microbispora</taxon>
    </lineage>
</organism>
<dbReference type="PROSITE" id="PS51664">
    <property type="entry name" value="YCAO"/>
    <property type="match status" value="1"/>
</dbReference>
<dbReference type="Gene3D" id="3.30.160.660">
    <property type="match status" value="1"/>
</dbReference>
<name>A0A544YVS0_9ACTN</name>
<evidence type="ECO:0000313" key="2">
    <source>
        <dbReference type="EMBL" id="TQS20859.1"/>
    </source>
</evidence>
<reference evidence="2 3" key="1">
    <citation type="submission" date="2019-07" db="EMBL/GenBank/DDBJ databases">
        <title>Microbispora hainanensis DSM 45428.</title>
        <authorList>
            <person name="Thawai C."/>
        </authorList>
    </citation>
    <scope>NUCLEOTIDE SEQUENCE [LARGE SCALE GENOMIC DNA]</scope>
    <source>
        <strain evidence="2 3">DSM 45428</strain>
    </source>
</reference>
<dbReference type="Gene3D" id="3.30.40.250">
    <property type="match status" value="1"/>
</dbReference>
<dbReference type="Gene3D" id="3.30.1330.230">
    <property type="match status" value="1"/>
</dbReference>
<dbReference type="EMBL" id="VIRM01000014">
    <property type="protein sequence ID" value="TQS20859.1"/>
    <property type="molecule type" value="Genomic_DNA"/>
</dbReference>
<dbReference type="Gene3D" id="3.90.930.60">
    <property type="match status" value="1"/>
</dbReference>
<dbReference type="InterPro" id="IPR027624">
    <property type="entry name" value="TOMM_cyclo_SagD"/>
</dbReference>
<dbReference type="AlphaFoldDB" id="A0A544YVS0"/>
<dbReference type="InterPro" id="IPR022291">
    <property type="entry name" value="Bacteriocin_synth_cyclodeHase"/>
</dbReference>
<accession>A0A544YVS0</accession>
<dbReference type="NCBIfam" id="TIGR03604">
    <property type="entry name" value="TOMM_cyclo_SagD"/>
    <property type="match status" value="1"/>
</dbReference>
<dbReference type="PANTHER" id="PTHR37809">
    <property type="entry name" value="RIBOSOMAL PROTEIN S12 METHYLTHIOTRANSFERASE ACCESSORY FACTOR YCAO"/>
    <property type="match status" value="1"/>
</dbReference>
<evidence type="ECO:0000313" key="3">
    <source>
        <dbReference type="Proteomes" id="UP000316541"/>
    </source>
</evidence>
<dbReference type="Pfam" id="PF02624">
    <property type="entry name" value="YcaO"/>
    <property type="match status" value="1"/>
</dbReference>
<dbReference type="InterPro" id="IPR035985">
    <property type="entry name" value="Ubiquitin-activating_enz"/>
</dbReference>
<protein>
    <submittedName>
        <fullName evidence="2">TOMM leader peptide-binding protein</fullName>
    </submittedName>
</protein>
<sequence>MAGGMERPRLKAHFTTEVLDDAKVFLLAEGQHYLVRGAGSGRVLPYLDGRHTVMDIVQALAGELSPAQAVLAVRRYEAAGHLTEGRPPLADPVLAFWDAQGIDPAAVVTALERTSFRLFAGAGVDPGPIEALLHEHGLRTAPDGDGPVVAVVHDYLDPGLAELNAECLAAGRPWVLVRPAGTVAWLGPLFQPGETGCWACMSQRIEGNRQVERYLAGKRGDGLPPYHPVREALQGGAAAVGGLLAAELARTAATGRPSTLQGKMITVDLRTLTSAEHQMIRLPQCPSCGDPSLIRDREPKVALAARTARHATDGGYRVEQPSATYARLERHISPYLGAVTGLRPWAGEDNGVTYSFTAGHNFAMLGDNMDLLRRNLRGQSGGKGRTEIQAKVSALCEAIERYSGVWRGEEPVLKAAYADLDEGLAVHPADLLLFSDNQYGDRDAWNSDPSHRLHLVPERFRTDLPLDWSRAWSLTADEERLIPAGYAWYGHPDLERHFYCVGDSNGSASGNTLEEAILQGFCEVVERDAVALWWYNRARRPAFDLDSLNDPYVGTLREFYADMGRSLWLLDLTSDLGVPAFAGVSHRLGHPVQDIIVGFGAHLDPRIAALRTLTEVNQFLPSVRRRDENGETIYHDDDIATLRWWKETTLDSDPWLLPDPAQRSRTLADYRVPEGADLAADVETCVARAAACGLEVIVLDQTRPDLELNVARVLVPGMRHFWRRLGPGRLYDVPVALGWRTEPALEEELNPTSVFF</sequence>
<dbReference type="NCBIfam" id="TIGR00702">
    <property type="entry name" value="YcaO-type kinase domain"/>
    <property type="match status" value="1"/>
</dbReference>
<feature type="domain" description="YcaO" evidence="1">
    <location>
        <begin position="382"/>
        <end position="756"/>
    </location>
</feature>
<dbReference type="SUPFAM" id="SSF69572">
    <property type="entry name" value="Activating enzymes of the ubiquitin-like proteins"/>
    <property type="match status" value="1"/>
</dbReference>
<dbReference type="InterPro" id="IPR049274">
    <property type="entry name" value="LynD/TruD_wHTH-like"/>
</dbReference>
<comment type="caution">
    <text evidence="2">The sequence shown here is derived from an EMBL/GenBank/DDBJ whole genome shotgun (WGS) entry which is preliminary data.</text>
</comment>
<dbReference type="GO" id="GO:0008641">
    <property type="term" value="F:ubiquitin-like modifier activating enzyme activity"/>
    <property type="evidence" value="ECO:0007669"/>
    <property type="project" value="InterPro"/>
</dbReference>
<gene>
    <name evidence="2" type="ORF">FLX08_13755</name>
</gene>
<dbReference type="Pfam" id="PF21084">
    <property type="entry name" value="WHD_DUF4423_like"/>
    <property type="match status" value="1"/>
</dbReference>
<dbReference type="Proteomes" id="UP000316541">
    <property type="component" value="Unassembled WGS sequence"/>
</dbReference>
<dbReference type="InterPro" id="IPR003776">
    <property type="entry name" value="YcaO-like_dom"/>
</dbReference>
<dbReference type="PANTHER" id="PTHR37809:SF1">
    <property type="entry name" value="RIBOSOMAL PROTEIN S12 METHYLTHIOTRANSFERASE ACCESSORY FACTOR YCAO"/>
    <property type="match status" value="1"/>
</dbReference>
<dbReference type="NCBIfam" id="TIGR03882">
    <property type="entry name" value="cyclo_dehyd_2"/>
    <property type="match status" value="1"/>
</dbReference>
<dbReference type="Gene3D" id="3.40.50.720">
    <property type="entry name" value="NAD(P)-binding Rossmann-like Domain"/>
    <property type="match status" value="1"/>
</dbReference>